<comment type="caution">
    <text evidence="6">The sequence shown here is derived from an EMBL/GenBank/DDBJ whole genome shotgun (WGS) entry which is preliminary data.</text>
</comment>
<proteinExistence type="inferred from homology"/>
<evidence type="ECO:0000256" key="2">
    <source>
        <dbReference type="ARBA" id="ARBA00007419"/>
    </source>
</evidence>
<keyword evidence="7" id="KW-1185">Reference proteome</keyword>
<dbReference type="GO" id="GO:0005576">
    <property type="term" value="C:extracellular region"/>
    <property type="evidence" value="ECO:0007669"/>
    <property type="project" value="UniProtKB-SubCell"/>
</dbReference>
<dbReference type="GO" id="GO:0042742">
    <property type="term" value="P:defense response to bacterium"/>
    <property type="evidence" value="ECO:0007669"/>
    <property type="project" value="UniProtKB-KW"/>
</dbReference>
<dbReference type="Pfam" id="PF08107">
    <property type="entry name" value="Antimicrobial12"/>
    <property type="match status" value="1"/>
</dbReference>
<evidence type="ECO:0000256" key="3">
    <source>
        <dbReference type="ARBA" id="ARBA00022525"/>
    </source>
</evidence>
<dbReference type="Proteomes" id="UP001311232">
    <property type="component" value="Unassembled WGS sequence"/>
</dbReference>
<accession>A0AAV9SB98</accession>
<dbReference type="EMBL" id="JAHHUM010000640">
    <property type="protein sequence ID" value="KAK5618107.1"/>
    <property type="molecule type" value="Genomic_DNA"/>
</dbReference>
<evidence type="ECO:0000256" key="4">
    <source>
        <dbReference type="ARBA" id="ARBA00022529"/>
    </source>
</evidence>
<evidence type="ECO:0000256" key="1">
    <source>
        <dbReference type="ARBA" id="ARBA00004613"/>
    </source>
</evidence>
<evidence type="ECO:0000256" key="5">
    <source>
        <dbReference type="ARBA" id="ARBA00023022"/>
    </source>
</evidence>
<comment type="subcellular location">
    <subcellularLocation>
        <location evidence="1">Secreted</location>
    </subcellularLocation>
</comment>
<reference evidence="6 7" key="1">
    <citation type="submission" date="2021-06" db="EMBL/GenBank/DDBJ databases">
        <authorList>
            <person name="Palmer J.M."/>
        </authorList>
    </citation>
    <scope>NUCLEOTIDE SEQUENCE [LARGE SCALE GENOMIC DNA]</scope>
    <source>
        <strain evidence="6 7">MEX-2019</strain>
        <tissue evidence="6">Muscle</tissue>
    </source>
</reference>
<dbReference type="AlphaFoldDB" id="A0AAV9SB98"/>
<keyword evidence="4" id="KW-0929">Antimicrobial</keyword>
<keyword evidence="5" id="KW-0044">Antibiotic</keyword>
<sequence length="197" mass="22444">MLYSGHATVWVVRFFGASPHRNFPGCRENSKGGLIREQYMFHIVHSPRFMLLAPLKLTFGIGMSDQRFGYSSPVVYIDPVELPTDSSGGNRRVENLLHLDYSVSDQLFTCDPESSESRMKFTVAFLVLSMVVFMAQPGEGFWRKHAVNCVKGVITGNGKQAVEQADQRMEQQDLVQQDEDQQQMEKSLFEHKALQRH</sequence>
<gene>
    <name evidence="6" type="ORF">CRENBAI_022128</name>
</gene>
<protein>
    <submittedName>
        <fullName evidence="6">Uncharacterized protein</fullName>
    </submittedName>
</protein>
<keyword evidence="3" id="KW-0964">Secreted</keyword>
<evidence type="ECO:0000313" key="7">
    <source>
        <dbReference type="Proteomes" id="UP001311232"/>
    </source>
</evidence>
<comment type="similarity">
    <text evidence="2">Belongs to the pleurocidin family.</text>
</comment>
<organism evidence="6 7">
    <name type="scientific">Crenichthys baileyi</name>
    <name type="common">White River springfish</name>
    <dbReference type="NCBI Taxonomy" id="28760"/>
    <lineage>
        <taxon>Eukaryota</taxon>
        <taxon>Metazoa</taxon>
        <taxon>Chordata</taxon>
        <taxon>Craniata</taxon>
        <taxon>Vertebrata</taxon>
        <taxon>Euteleostomi</taxon>
        <taxon>Actinopterygii</taxon>
        <taxon>Neopterygii</taxon>
        <taxon>Teleostei</taxon>
        <taxon>Neoteleostei</taxon>
        <taxon>Acanthomorphata</taxon>
        <taxon>Ovalentaria</taxon>
        <taxon>Atherinomorphae</taxon>
        <taxon>Cyprinodontiformes</taxon>
        <taxon>Goodeidae</taxon>
        <taxon>Crenichthys</taxon>
    </lineage>
</organism>
<dbReference type="InterPro" id="IPR012515">
    <property type="entry name" value="Antimicrobial12"/>
</dbReference>
<evidence type="ECO:0000313" key="6">
    <source>
        <dbReference type="EMBL" id="KAK5618107.1"/>
    </source>
</evidence>
<name>A0AAV9SB98_9TELE</name>